<protein>
    <submittedName>
        <fullName evidence="1">Uncharacterized protein</fullName>
    </submittedName>
</protein>
<dbReference type="AlphaFoldDB" id="A0A1G4BSA7"/>
<dbReference type="RefSeq" id="XP_022481434.1">
    <property type="nucleotide sequence ID" value="XM_022612295.1"/>
</dbReference>
<dbReference type="GeneID" id="34553805"/>
<evidence type="ECO:0000313" key="2">
    <source>
        <dbReference type="Proteomes" id="UP000176998"/>
    </source>
</evidence>
<evidence type="ECO:0000313" key="1">
    <source>
        <dbReference type="EMBL" id="OHF04299.1"/>
    </source>
</evidence>
<reference evidence="1 2" key="1">
    <citation type="submission" date="2016-09" db="EMBL/GenBank/DDBJ databases">
        <authorList>
            <person name="Capua I."/>
            <person name="De Benedictis P."/>
            <person name="Joannis T."/>
            <person name="Lombin L.H."/>
            <person name="Cattoli G."/>
        </authorList>
    </citation>
    <scope>NUCLEOTIDE SEQUENCE [LARGE SCALE GENOMIC DNA]</scope>
    <source>
        <strain evidence="1 2">IMI 309357</strain>
    </source>
</reference>
<dbReference type="EMBL" id="MJBS01000003">
    <property type="protein sequence ID" value="OHF04299.1"/>
    <property type="molecule type" value="Genomic_DNA"/>
</dbReference>
<name>A0A1G4BSA7_9PEZI</name>
<dbReference type="Proteomes" id="UP000176998">
    <property type="component" value="Unassembled WGS sequence"/>
</dbReference>
<sequence length="330" mass="35110">MAAPSASFGATAAPTVVLGSGNEENDPFAFTPIQLTTVTEQRGMHQKNSGPDEVQRPDILDDLCLGLLLQARVDRVIHGRAAESGPQATLVVFGFRFHGLHGNRRFKSATITVVFEDEKERGADYDPKVVALWPNGDFTLGEATAVQVEDTAAGEVGGNVDIPAGAPVVTVGAHFVRSWEKKKLFSRKRSSKLTGSIFLDFSVREHGPSNAVLLTLSEDDAAATSVVAEFRAAVLLERKNDTDVFTAKVKMTGKADFLHKATRTVRDVTPFAPANDPVRFKPGIQYLRPPTGSTAIGGNLSAKIADTELSADKLEGLAGLLSTTALTVAA</sequence>
<comment type="caution">
    <text evidence="1">The sequence shown here is derived from an EMBL/GenBank/DDBJ whole genome shotgun (WGS) entry which is preliminary data.</text>
</comment>
<keyword evidence="2" id="KW-1185">Reference proteome</keyword>
<organism evidence="1 2">
    <name type="scientific">Colletotrichum orchidophilum</name>
    <dbReference type="NCBI Taxonomy" id="1209926"/>
    <lineage>
        <taxon>Eukaryota</taxon>
        <taxon>Fungi</taxon>
        <taxon>Dikarya</taxon>
        <taxon>Ascomycota</taxon>
        <taxon>Pezizomycotina</taxon>
        <taxon>Sordariomycetes</taxon>
        <taxon>Hypocreomycetidae</taxon>
        <taxon>Glomerellales</taxon>
        <taxon>Glomerellaceae</taxon>
        <taxon>Colletotrichum</taxon>
    </lineage>
</organism>
<gene>
    <name evidence="1" type="ORF">CORC01_00638</name>
</gene>
<dbReference type="STRING" id="1209926.A0A1G4BSA7"/>
<accession>A0A1G4BSA7</accession>
<dbReference type="OrthoDB" id="3796612at2759"/>
<proteinExistence type="predicted"/>